<dbReference type="EMBL" id="BAAADJ010000017">
    <property type="protein sequence ID" value="GAA0326874.1"/>
    <property type="molecule type" value="Genomic_DNA"/>
</dbReference>
<reference evidence="1 2" key="1">
    <citation type="journal article" date="2019" name="Int. J. Syst. Evol. Microbiol.">
        <title>The Global Catalogue of Microorganisms (GCM) 10K type strain sequencing project: providing services to taxonomists for standard genome sequencing and annotation.</title>
        <authorList>
            <consortium name="The Broad Institute Genomics Platform"/>
            <consortium name="The Broad Institute Genome Sequencing Center for Infectious Disease"/>
            <person name="Wu L."/>
            <person name="Ma J."/>
        </authorList>
    </citation>
    <scope>NUCLEOTIDE SEQUENCE [LARGE SCALE GENOMIC DNA]</scope>
    <source>
        <strain evidence="1 2">JCM 9731</strain>
    </source>
</reference>
<dbReference type="InterPro" id="IPR058676">
    <property type="entry name" value="YuzK"/>
</dbReference>
<comment type="caution">
    <text evidence="1">The sequence shown here is derived from an EMBL/GenBank/DDBJ whole genome shotgun (WGS) entry which is preliminary data.</text>
</comment>
<gene>
    <name evidence="1" type="ORF">GCM10008967_16750</name>
</gene>
<dbReference type="Pfam" id="PF26149">
    <property type="entry name" value="YuzK"/>
    <property type="match status" value="1"/>
</dbReference>
<dbReference type="RefSeq" id="WP_343798110.1">
    <property type="nucleotide sequence ID" value="NZ_BAAADJ010000017.1"/>
</dbReference>
<proteinExistence type="predicted"/>
<keyword evidence="2" id="KW-1185">Reference proteome</keyword>
<protein>
    <submittedName>
        <fullName evidence="1">Uncharacterized protein</fullName>
    </submittedName>
</protein>
<accession>A0ABN0W6J9</accession>
<dbReference type="Proteomes" id="UP001500782">
    <property type="component" value="Unassembled WGS sequence"/>
</dbReference>
<sequence length="50" mass="6167">MEKAMQQAHGIGYEVYSQKHEIRMKVERKREKDYIQSQRIVMEHDRKLFS</sequence>
<name>A0ABN0W6J9_9BACI</name>
<evidence type="ECO:0000313" key="1">
    <source>
        <dbReference type="EMBL" id="GAA0326874.1"/>
    </source>
</evidence>
<organism evidence="1 2">
    <name type="scientific">Bacillus carboniphilus</name>
    <dbReference type="NCBI Taxonomy" id="86663"/>
    <lineage>
        <taxon>Bacteria</taxon>
        <taxon>Bacillati</taxon>
        <taxon>Bacillota</taxon>
        <taxon>Bacilli</taxon>
        <taxon>Bacillales</taxon>
        <taxon>Bacillaceae</taxon>
        <taxon>Bacillus</taxon>
    </lineage>
</organism>
<evidence type="ECO:0000313" key="2">
    <source>
        <dbReference type="Proteomes" id="UP001500782"/>
    </source>
</evidence>